<dbReference type="SUPFAM" id="SSF50998">
    <property type="entry name" value="Quinoprotein alcohol dehydrogenase-like"/>
    <property type="match status" value="1"/>
</dbReference>
<keyword evidence="4" id="KW-0479">Metal-binding</keyword>
<evidence type="ECO:0000256" key="5">
    <source>
        <dbReference type="ARBA" id="ARBA00022837"/>
    </source>
</evidence>
<keyword evidence="6" id="KW-0281">Fimbrium</keyword>
<keyword evidence="7" id="KW-0732">Signal</keyword>
<dbReference type="Pfam" id="PF05567">
    <property type="entry name" value="T4P_PilY1"/>
    <property type="match status" value="1"/>
</dbReference>
<feature type="chain" id="PRO_5031263212" evidence="7">
    <location>
        <begin position="25"/>
        <end position="1369"/>
    </location>
</feature>
<dbReference type="Proteomes" id="UP000535937">
    <property type="component" value="Unassembled WGS sequence"/>
</dbReference>
<protein>
    <submittedName>
        <fullName evidence="9">Type IV pilus assembly protein PilY1</fullName>
    </submittedName>
</protein>
<sequence length="1369" mass="146291">MSQNSSKLGFALGAALLSAGVAHSAHSLELAQSPLFLAQPVRPLVMLNLSNDHQLFFKAYDDYSDLTGDGAPDPTYTHSHSYYGYFDSGKCYVYRNDRFEPERAAGADGYCGGEGEWSGNFLNWAGMTRMDAVRKILYGGYRSTDTGSETVLERAFLPHDAHAYAKYYDGEDIRKLTPFKRKEKEETGITICNTTAGDGLSQSVNSPPLLRVARGNFSLWASNERWQCTWLDGNNPRVSSGNANKPEQSGIDAHSFYPNIWDHQLREGDYIARVKVCVPGLEEDNCRPYPKGNTKPAGLLQKYGEKGEILFGLVTGSYGKNKSGGVLRKNIGDLTDEINAKADGTFDTSATDSIIKTLNLLRIYGYSYAGGDYGSNNCYLGRTSFADGECSNWGNPQSEIYLESLRYLAGLNATPAYSADDSAYIPGLAGATWKDPLNEKNYCAPLNIIQFNASTSSYDGEVSGPAAGLGIDSVAAWTDKVGKGEGIHGGSYFVGTNGTDNNQLCTAKTVSALSAVTGTCPDAPRLDGTYHIGGLAHFARSAGIRSDFASQRKVRTYGVALAAAIPKVEIPIPGSKQKVTLLPACRNTTTTPSSNCAIVDFKIVAQDSGAGVNSGKLYVNWEDSEQGNDYDQDMWGIIDYTVTGNSVSVTTNVIAQSTPHQMGFGYVIGGTTADGFQVHSGINGFTAGDCDNCQSGDDATSRTFAVGTSSASALEPPLYYAAKWGGYDDDGATAAEIAAASPNTYFYAVDPAQLEEDLGKALAQVAASVGSASAVATNSTRLDTDTVVYQALFNSGDWSGEIRAVALNNDGSLGATQWSSRNSGTFTSPANRSIVTYDGSKGVEFLWNKLSDSQRTQLAGDAGEAVGKTRLNWLRGQSAAGLRERETPLGDIVNSSPVFAGPSSLGFERLPEGLGGSSYTAYVTAKAKRREMLYVSANDGMMHAFDAKTGKETFAYVPSSIFGKLRDLTAPNYGAPANPHRYNMDGPLFVGDAYFGGKWHTVVTGTLGAGGRGIFALDVTTPTAFGPGKVLFELTEDDIPGLGNVVGRPLIAPTTDGWKVIFGNGYNSDGGKARLLAVDLQKPKEKSRVIAADNGDNGLAAPSLLTDDTGVVTAAYAGDLQGNLWKFDLSDDDPDKWSLAFPDKKPLFKARDSSDRVQPITAAPTLGRNAQLDNAVMVYFGTGRYLSNSDNAAGETVQSFYAIADQGEPLGTADSRKDLKQKKITSESGQRVVESDGDLDWSSDIDGWYLDLIYADKKTGERVISRPLLKYDRLLFPTLITSSDPCAFGGSGWLMELVAVGDYYQGHSIFGDSEQSGLMLDSAVMGLSAAITDGKHIYLPTGNIKGEITVTKGNLPAGVAGRMSWRQLR</sequence>
<gene>
    <name evidence="9" type="ORF">FHS09_003272</name>
</gene>
<keyword evidence="10" id="KW-1185">Reference proteome</keyword>
<name>A0A7W4WEZ4_9GAMM</name>
<dbReference type="GO" id="GO:0009289">
    <property type="term" value="C:pilus"/>
    <property type="evidence" value="ECO:0007669"/>
    <property type="project" value="UniProtKB-SubCell"/>
</dbReference>
<evidence type="ECO:0000256" key="2">
    <source>
        <dbReference type="ARBA" id="ARBA00008387"/>
    </source>
</evidence>
<dbReference type="InterPro" id="IPR008707">
    <property type="entry name" value="B-propeller_PilY1"/>
</dbReference>
<reference evidence="9 10" key="1">
    <citation type="submission" date="2020-08" db="EMBL/GenBank/DDBJ databases">
        <title>Genomic Encyclopedia of Type Strains, Phase III (KMG-III): the genomes of soil and plant-associated and newly described type strains.</title>
        <authorList>
            <person name="Whitman W."/>
        </authorList>
    </citation>
    <scope>NUCLEOTIDE SEQUENCE [LARGE SCALE GENOMIC DNA]</scope>
    <source>
        <strain evidence="9 10">CECT 8799</strain>
    </source>
</reference>
<feature type="domain" description="PilY1 beta-propeller" evidence="8">
    <location>
        <begin position="889"/>
        <end position="1208"/>
    </location>
</feature>
<feature type="signal peptide" evidence="7">
    <location>
        <begin position="1"/>
        <end position="24"/>
    </location>
</feature>
<accession>A0A7W4WEZ4</accession>
<evidence type="ECO:0000259" key="8">
    <source>
        <dbReference type="Pfam" id="PF05567"/>
    </source>
</evidence>
<comment type="caution">
    <text evidence="9">The sequence shown here is derived from an EMBL/GenBank/DDBJ whole genome shotgun (WGS) entry which is preliminary data.</text>
</comment>
<evidence type="ECO:0000256" key="1">
    <source>
        <dbReference type="ARBA" id="ARBA00004561"/>
    </source>
</evidence>
<dbReference type="RefSeq" id="WP_183461730.1">
    <property type="nucleotide sequence ID" value="NZ_JACHWZ010000016.1"/>
</dbReference>
<dbReference type="InterPro" id="IPR011047">
    <property type="entry name" value="Quinoprotein_ADH-like_sf"/>
</dbReference>
<proteinExistence type="inferred from homology"/>
<organism evidence="9 10">
    <name type="scientific">Microbulbifer rhizosphaerae</name>
    <dbReference type="NCBI Taxonomy" id="1562603"/>
    <lineage>
        <taxon>Bacteria</taxon>
        <taxon>Pseudomonadati</taxon>
        <taxon>Pseudomonadota</taxon>
        <taxon>Gammaproteobacteria</taxon>
        <taxon>Cellvibrionales</taxon>
        <taxon>Microbulbiferaceae</taxon>
        <taxon>Microbulbifer</taxon>
    </lineage>
</organism>
<comment type="subcellular location">
    <subcellularLocation>
        <location evidence="1">Fimbrium</location>
    </subcellularLocation>
</comment>
<evidence type="ECO:0000256" key="6">
    <source>
        <dbReference type="ARBA" id="ARBA00023263"/>
    </source>
</evidence>
<keyword evidence="5" id="KW-0106">Calcium</keyword>
<evidence type="ECO:0000313" key="9">
    <source>
        <dbReference type="EMBL" id="MBB3062423.1"/>
    </source>
</evidence>
<dbReference type="EMBL" id="JACHWZ010000016">
    <property type="protein sequence ID" value="MBB3062423.1"/>
    <property type="molecule type" value="Genomic_DNA"/>
</dbReference>
<dbReference type="GO" id="GO:0046872">
    <property type="term" value="F:metal ion binding"/>
    <property type="evidence" value="ECO:0007669"/>
    <property type="project" value="UniProtKB-KW"/>
</dbReference>
<comment type="similarity">
    <text evidence="2">Belongs to the PilY1 family.</text>
</comment>
<evidence type="ECO:0000313" key="10">
    <source>
        <dbReference type="Proteomes" id="UP000535937"/>
    </source>
</evidence>
<evidence type="ECO:0000256" key="4">
    <source>
        <dbReference type="ARBA" id="ARBA00022723"/>
    </source>
</evidence>
<keyword evidence="3" id="KW-1029">Fimbrium biogenesis</keyword>
<evidence type="ECO:0000256" key="3">
    <source>
        <dbReference type="ARBA" id="ARBA00022558"/>
    </source>
</evidence>
<evidence type="ECO:0000256" key="7">
    <source>
        <dbReference type="SAM" id="SignalP"/>
    </source>
</evidence>